<evidence type="ECO:0000256" key="15">
    <source>
        <dbReference type="ARBA" id="ARBA00023049"/>
    </source>
</evidence>
<evidence type="ECO:0000256" key="3">
    <source>
        <dbReference type="ARBA" id="ARBA00004555"/>
    </source>
</evidence>
<evidence type="ECO:0000256" key="10">
    <source>
        <dbReference type="ARBA" id="ARBA00022729"/>
    </source>
</evidence>
<dbReference type="InterPro" id="IPR007484">
    <property type="entry name" value="Peptidase_M28"/>
</dbReference>
<evidence type="ECO:0000256" key="2">
    <source>
        <dbReference type="ARBA" id="ARBA00004371"/>
    </source>
</evidence>
<keyword evidence="11" id="KW-0378">Hydrolase</keyword>
<dbReference type="PANTHER" id="PTHR12053">
    <property type="entry name" value="PROTEASE FAMILY M28 PLASMA GLUTAMATE CARBOXYPEPTIDASE-RELATED"/>
    <property type="match status" value="1"/>
</dbReference>
<evidence type="ECO:0000256" key="13">
    <source>
        <dbReference type="ARBA" id="ARBA00022833"/>
    </source>
</evidence>
<feature type="signal peptide" evidence="21">
    <location>
        <begin position="1"/>
        <end position="20"/>
    </location>
</feature>
<evidence type="ECO:0000313" key="24">
    <source>
        <dbReference type="EMBL" id="TXJ96856.1"/>
    </source>
</evidence>
<proteinExistence type="predicted"/>
<dbReference type="EMBL" id="QXFI01000018">
    <property type="protein sequence ID" value="RIV45380.1"/>
    <property type="molecule type" value="Genomic_DNA"/>
</dbReference>
<evidence type="ECO:0000256" key="7">
    <source>
        <dbReference type="ARBA" id="ARBA00022645"/>
    </source>
</evidence>
<dbReference type="GO" id="GO:0046872">
    <property type="term" value="F:metal ion binding"/>
    <property type="evidence" value="ECO:0007669"/>
    <property type="project" value="UniProtKB-KW"/>
</dbReference>
<dbReference type="OrthoDB" id="9769665at2"/>
<dbReference type="GO" id="GO:0006508">
    <property type="term" value="P:proteolysis"/>
    <property type="evidence" value="ECO:0007669"/>
    <property type="project" value="UniProtKB-KW"/>
</dbReference>
<comment type="subcellular location">
    <subcellularLocation>
        <location evidence="1">Endoplasmic reticulum</location>
    </subcellularLocation>
    <subcellularLocation>
        <location evidence="3">Golgi apparatus</location>
    </subcellularLocation>
    <subcellularLocation>
        <location evidence="2">Lysosome</location>
    </subcellularLocation>
    <subcellularLocation>
        <location evidence="4">Secreted</location>
    </subcellularLocation>
</comment>
<feature type="domain" description="Peptidase M28" evidence="22">
    <location>
        <begin position="260"/>
        <end position="447"/>
    </location>
</feature>
<evidence type="ECO:0000256" key="21">
    <source>
        <dbReference type="SAM" id="SignalP"/>
    </source>
</evidence>
<evidence type="ECO:0000256" key="1">
    <source>
        <dbReference type="ARBA" id="ARBA00004240"/>
    </source>
</evidence>
<evidence type="ECO:0000256" key="16">
    <source>
        <dbReference type="ARBA" id="ARBA00023145"/>
    </source>
</evidence>
<dbReference type="GO" id="GO:0070573">
    <property type="term" value="F:metallodipeptidase activity"/>
    <property type="evidence" value="ECO:0007669"/>
    <property type="project" value="InterPro"/>
</dbReference>
<evidence type="ECO:0000256" key="9">
    <source>
        <dbReference type="ARBA" id="ARBA00022723"/>
    </source>
</evidence>
<evidence type="ECO:0000256" key="11">
    <source>
        <dbReference type="ARBA" id="ARBA00022801"/>
    </source>
</evidence>
<dbReference type="EMBL" id="VNWK01000018">
    <property type="protein sequence ID" value="TXJ96856.1"/>
    <property type="molecule type" value="Genomic_DNA"/>
</dbReference>
<evidence type="ECO:0000256" key="8">
    <source>
        <dbReference type="ARBA" id="ARBA00022670"/>
    </source>
</evidence>
<keyword evidence="13" id="KW-0862">Zinc</keyword>
<evidence type="ECO:0000256" key="19">
    <source>
        <dbReference type="ARBA" id="ARBA00025833"/>
    </source>
</evidence>
<dbReference type="Proteomes" id="UP000321621">
    <property type="component" value="Unassembled WGS sequence"/>
</dbReference>
<evidence type="ECO:0000256" key="14">
    <source>
        <dbReference type="ARBA" id="ARBA00023034"/>
    </source>
</evidence>
<feature type="chain" id="PRO_5017245747" description="Carboxypeptidase Q" evidence="21">
    <location>
        <begin position="21"/>
        <end position="465"/>
    </location>
</feature>
<dbReference type="SUPFAM" id="SSF53187">
    <property type="entry name" value="Zn-dependent exopeptidases"/>
    <property type="match status" value="1"/>
</dbReference>
<dbReference type="Pfam" id="PF04389">
    <property type="entry name" value="Peptidase_M28"/>
    <property type="match status" value="1"/>
</dbReference>
<sequence length="465" mass="51199">MRIVLLLAFLLASTPFFSQTEDEKQIKAIYDMALTNGKAYDWLNYLSNQIGGRLSGSVQAQHAVDYTKTQLDALGLDKVWLQPVMVPKWVRGIPEFAYFETSPGLTTNVPICALGGSVATPDGGLKANIVEVKGLEELEKLGKAKIEGKIVFYNRPMDPTLINTFSAYSGCVDQRASGAVEAAKYGALGVIVRSMNLRLDDYPHTGSMRYGDTPVNQRIPAAAISTNAAELLSTTLKLNPNTKFYFKQSCKQYDDVQSYNVIGEITGSTYPNEVMVVGGHLDSWDLGDGSHDDGAGCVQSMDVLRILKKTGYKPKRTLRVVLFMNEENGMRGGNKYAEVAHEKNEKHVFALESDSGGFTPRGFSIDASEENIEQIQGWKNLFEPYLIHVFQKGGSGADIGPLKDEGIVLAGLKPDSQRYFDYHHAENDTFEQVNKRELELGAATMASLIYLMDKYGTVPTQKVKG</sequence>
<evidence type="ECO:0000256" key="5">
    <source>
        <dbReference type="ARBA" id="ARBA00014116"/>
    </source>
</evidence>
<dbReference type="Gene3D" id="3.50.30.30">
    <property type="match status" value="1"/>
</dbReference>
<evidence type="ECO:0000256" key="18">
    <source>
        <dbReference type="ARBA" id="ARBA00023228"/>
    </source>
</evidence>
<organism evidence="23 25">
    <name type="scientific">Flagellimonas pelagia</name>
    <dbReference type="NCBI Taxonomy" id="2306998"/>
    <lineage>
        <taxon>Bacteria</taxon>
        <taxon>Pseudomonadati</taxon>
        <taxon>Bacteroidota</taxon>
        <taxon>Flavobacteriia</taxon>
        <taxon>Flavobacteriales</taxon>
        <taxon>Flavobacteriaceae</taxon>
        <taxon>Flagellimonas</taxon>
    </lineage>
</organism>
<dbReference type="GO" id="GO:0004180">
    <property type="term" value="F:carboxypeptidase activity"/>
    <property type="evidence" value="ECO:0007669"/>
    <property type="project" value="UniProtKB-KW"/>
</dbReference>
<dbReference type="GO" id="GO:0005576">
    <property type="term" value="C:extracellular region"/>
    <property type="evidence" value="ECO:0007669"/>
    <property type="project" value="UniProtKB-SubCell"/>
</dbReference>
<comment type="subunit">
    <text evidence="19">Homodimer. The monomeric form is inactive while the homodimer is active.</text>
</comment>
<dbReference type="Gene3D" id="3.40.630.10">
    <property type="entry name" value="Zn peptidases"/>
    <property type="match status" value="1"/>
</dbReference>
<gene>
    <name evidence="23" type="ORF">D2V05_07370</name>
    <name evidence="24" type="ORF">FQ017_07305</name>
</gene>
<keyword evidence="26" id="KW-1185">Reference proteome</keyword>
<name>A0A3A1NJZ8_9FLAO</name>
<keyword evidence="8" id="KW-0645">Protease</keyword>
<keyword evidence="17" id="KW-0325">Glycoprotein</keyword>
<dbReference type="PANTHER" id="PTHR12053:SF3">
    <property type="entry name" value="CARBOXYPEPTIDASE Q"/>
    <property type="match status" value="1"/>
</dbReference>
<evidence type="ECO:0000259" key="22">
    <source>
        <dbReference type="Pfam" id="PF04389"/>
    </source>
</evidence>
<dbReference type="Proteomes" id="UP000266691">
    <property type="component" value="Unassembled WGS sequence"/>
</dbReference>
<reference evidence="24 26" key="2">
    <citation type="submission" date="2019-07" db="EMBL/GenBank/DDBJ databases">
        <title>Draft genome of two Muricauda strains isolated from deep sea.</title>
        <authorList>
            <person name="Sun C."/>
        </authorList>
    </citation>
    <scope>NUCLEOTIDE SEQUENCE [LARGE SCALE GENOMIC DNA]</scope>
    <source>
        <strain evidence="24 26">72</strain>
    </source>
</reference>
<keyword evidence="7" id="KW-0121">Carboxypeptidase</keyword>
<accession>A0A3A1NJZ8</accession>
<dbReference type="RefSeq" id="WP_119647078.1">
    <property type="nucleotide sequence ID" value="NZ_QXFI01000018.1"/>
</dbReference>
<evidence type="ECO:0000256" key="6">
    <source>
        <dbReference type="ARBA" id="ARBA00022525"/>
    </source>
</evidence>
<keyword evidence="6" id="KW-0964">Secreted</keyword>
<evidence type="ECO:0000256" key="4">
    <source>
        <dbReference type="ARBA" id="ARBA00004613"/>
    </source>
</evidence>
<dbReference type="GO" id="GO:0005764">
    <property type="term" value="C:lysosome"/>
    <property type="evidence" value="ECO:0007669"/>
    <property type="project" value="UniProtKB-SubCell"/>
</dbReference>
<keyword evidence="16" id="KW-0865">Zymogen</keyword>
<keyword evidence="15" id="KW-0482">Metalloprotease</keyword>
<evidence type="ECO:0000256" key="17">
    <source>
        <dbReference type="ARBA" id="ARBA00023180"/>
    </source>
</evidence>
<dbReference type="AlphaFoldDB" id="A0A3A1NJZ8"/>
<keyword evidence="9" id="KW-0479">Metal-binding</keyword>
<reference evidence="23 25" key="1">
    <citation type="submission" date="2018-08" db="EMBL/GenBank/DDBJ databases">
        <title>Proposal of Muricauda 72 sp.nov. and Muricauda NH166 sp.nov., isolated from seawater.</title>
        <authorList>
            <person name="Cheng H."/>
            <person name="Wu Y.-H."/>
            <person name="Guo L.-L."/>
            <person name="Xu X.-W."/>
        </authorList>
    </citation>
    <scope>NUCLEOTIDE SEQUENCE [LARGE SCALE GENOMIC DNA]</scope>
    <source>
        <strain evidence="23 25">72</strain>
    </source>
</reference>
<comment type="caution">
    <text evidence="23">The sequence shown here is derived from an EMBL/GenBank/DDBJ whole genome shotgun (WGS) entry which is preliminary data.</text>
</comment>
<keyword evidence="12" id="KW-0256">Endoplasmic reticulum</keyword>
<protein>
    <recommendedName>
        <fullName evidence="5">Carboxypeptidase Q</fullName>
    </recommendedName>
    <alternativeName>
        <fullName evidence="20">Plasma glutamate carboxypeptidase</fullName>
    </alternativeName>
</protein>
<dbReference type="InterPro" id="IPR039866">
    <property type="entry name" value="CPQ"/>
</dbReference>
<evidence type="ECO:0000313" key="25">
    <source>
        <dbReference type="Proteomes" id="UP000266691"/>
    </source>
</evidence>
<evidence type="ECO:0000313" key="23">
    <source>
        <dbReference type="EMBL" id="RIV45380.1"/>
    </source>
</evidence>
<keyword evidence="10 21" id="KW-0732">Signal</keyword>
<keyword evidence="14" id="KW-0333">Golgi apparatus</keyword>
<evidence type="ECO:0000256" key="20">
    <source>
        <dbReference type="ARBA" id="ARBA00033328"/>
    </source>
</evidence>
<keyword evidence="18" id="KW-0458">Lysosome</keyword>
<evidence type="ECO:0000313" key="26">
    <source>
        <dbReference type="Proteomes" id="UP000321621"/>
    </source>
</evidence>
<evidence type="ECO:0000256" key="12">
    <source>
        <dbReference type="ARBA" id="ARBA00022824"/>
    </source>
</evidence>